<evidence type="ECO:0000313" key="1">
    <source>
        <dbReference type="EMBL" id="PJZ57033.1"/>
    </source>
</evidence>
<proteinExistence type="predicted"/>
<comment type="caution">
    <text evidence="1">The sequence shown here is derived from an EMBL/GenBank/DDBJ whole genome shotgun (WGS) entry which is preliminary data.</text>
</comment>
<name>A0ABX4NPX6_9LEPT</name>
<dbReference type="EMBL" id="NPDS01000005">
    <property type="protein sequence ID" value="PJZ57033.1"/>
    <property type="molecule type" value="Genomic_DNA"/>
</dbReference>
<evidence type="ECO:0000313" key="2">
    <source>
        <dbReference type="Proteomes" id="UP000231879"/>
    </source>
</evidence>
<dbReference type="Proteomes" id="UP000231879">
    <property type="component" value="Unassembled WGS sequence"/>
</dbReference>
<organism evidence="1 2">
    <name type="scientific">Leptospira barantonii</name>
    <dbReference type="NCBI Taxonomy" id="2023184"/>
    <lineage>
        <taxon>Bacteria</taxon>
        <taxon>Pseudomonadati</taxon>
        <taxon>Spirochaetota</taxon>
        <taxon>Spirochaetia</taxon>
        <taxon>Leptospirales</taxon>
        <taxon>Leptospiraceae</taxon>
        <taxon>Leptospira</taxon>
    </lineage>
</organism>
<sequence>MIRWSKNLETKEDLRELIYWKVESALKKFEYDFQFSSEPIQVLRHTYAQEIVNLMFDSAENK</sequence>
<accession>A0ABX4NPX6</accession>
<keyword evidence="2" id="KW-1185">Reference proteome</keyword>
<reference evidence="1 2" key="1">
    <citation type="submission" date="2017-07" db="EMBL/GenBank/DDBJ databases">
        <title>Leptospira spp. isolated from tropical soils.</title>
        <authorList>
            <person name="Thibeaux R."/>
            <person name="Iraola G."/>
            <person name="Ferres I."/>
            <person name="Bierque E."/>
            <person name="Girault D."/>
            <person name="Soupe-Gilbert M.-E."/>
            <person name="Picardeau M."/>
            <person name="Goarant C."/>
        </authorList>
    </citation>
    <scope>NUCLEOTIDE SEQUENCE [LARGE SCALE GENOMIC DNA]</scope>
    <source>
        <strain evidence="1 2">FH4-C-A1</strain>
    </source>
</reference>
<gene>
    <name evidence="1" type="ORF">CH367_13180</name>
</gene>
<protein>
    <submittedName>
        <fullName evidence="1">Uncharacterized protein</fullName>
    </submittedName>
</protein>